<keyword evidence="3" id="KW-1185">Reference proteome</keyword>
<name>D1CEV8_THET1</name>
<gene>
    <name evidence="2" type="ordered locus">Tter_0546</name>
</gene>
<dbReference type="KEGG" id="ttr:Tter_0546"/>
<protein>
    <submittedName>
        <fullName evidence="2">Uncharacterized protein</fullName>
    </submittedName>
</protein>
<dbReference type="HOGENOM" id="CLU_806397_0_0_0"/>
<dbReference type="Proteomes" id="UP000000323">
    <property type="component" value="Chromosome 1"/>
</dbReference>
<feature type="chain" id="PRO_5003021235" evidence="1">
    <location>
        <begin position="25"/>
        <end position="344"/>
    </location>
</feature>
<evidence type="ECO:0000256" key="1">
    <source>
        <dbReference type="SAM" id="SignalP"/>
    </source>
</evidence>
<dbReference type="AlphaFoldDB" id="D1CEV8"/>
<proteinExistence type="predicted"/>
<dbReference type="RefSeq" id="WP_012874499.1">
    <property type="nucleotide sequence ID" value="NC_013525.1"/>
</dbReference>
<evidence type="ECO:0000313" key="2">
    <source>
        <dbReference type="EMBL" id="ACZ41464.1"/>
    </source>
</evidence>
<dbReference type="EMBL" id="CP001825">
    <property type="protein sequence ID" value="ACZ41464.1"/>
    <property type="molecule type" value="Genomic_DNA"/>
</dbReference>
<feature type="signal peptide" evidence="1">
    <location>
        <begin position="1"/>
        <end position="24"/>
    </location>
</feature>
<keyword evidence="1" id="KW-0732">Signal</keyword>
<organism evidence="2 3">
    <name type="scientific">Thermobaculum terrenum (strain ATCC BAA-798 / CCMEE 7001 / YNP1)</name>
    <dbReference type="NCBI Taxonomy" id="525904"/>
    <lineage>
        <taxon>Bacteria</taxon>
        <taxon>Bacillati</taxon>
        <taxon>Chloroflexota</taxon>
        <taxon>Chloroflexia</taxon>
        <taxon>Candidatus Thermobaculales</taxon>
        <taxon>Candidatus Thermobaculaceae</taxon>
        <taxon>Thermobaculum</taxon>
    </lineage>
</organism>
<sequence>MRTWIHIVFAISLLALMFPQAVRAAVPAATSSVVGRFVQQTDSVFGYQMFVPATWEEVNLGDARGYIPTNTGETDNQILLTVTNAHTLAGNGSSNMTVVGLELLRQKTSLSAWTQFQEQFWEAQNIPYERVPGPPAAAIYSLSQWDQIQLVAYTVYQGKLLVASLYGSGIYGSKEQLVSEGLFTDFALMVGSLEAVEATASKAIAADELVSITSVDRTTGTKYVGNYHCHGSICGYDESYKMITRWDPTRDMIERLYEEHWYRHSDLRYSWLYNTYVTNDTYPCEAGTTLLFRAIGKHTSASQYKVSDDWYPYRIDTRLRTNTYHVMNFGDNAIRWCAVYQPFY</sequence>
<reference evidence="3" key="1">
    <citation type="journal article" date="2010" name="Stand. Genomic Sci.">
        <title>Complete genome sequence of 'Thermobaculum terrenum' type strain (YNP1).</title>
        <authorList>
            <person name="Kiss H."/>
            <person name="Cleland D."/>
            <person name="Lapidus A."/>
            <person name="Lucas S."/>
            <person name="Glavina Del Rio T."/>
            <person name="Nolan M."/>
            <person name="Tice H."/>
            <person name="Han C."/>
            <person name="Goodwin L."/>
            <person name="Pitluck S."/>
            <person name="Liolios K."/>
            <person name="Ivanova N."/>
            <person name="Mavromatis K."/>
            <person name="Ovchinnikova G."/>
            <person name="Pati A."/>
            <person name="Chen A."/>
            <person name="Palaniappan K."/>
            <person name="Land M."/>
            <person name="Hauser L."/>
            <person name="Chang Y."/>
            <person name="Jeffries C."/>
            <person name="Lu M."/>
            <person name="Brettin T."/>
            <person name="Detter J."/>
            <person name="Goker M."/>
            <person name="Tindall B."/>
            <person name="Beck B."/>
            <person name="McDermott T."/>
            <person name="Woyke T."/>
            <person name="Bristow J."/>
            <person name="Eisen J."/>
            <person name="Markowitz V."/>
            <person name="Hugenholtz P."/>
            <person name="Kyrpides N."/>
            <person name="Klenk H."/>
            <person name="Cheng J."/>
        </authorList>
    </citation>
    <scope>NUCLEOTIDE SEQUENCE [LARGE SCALE GENOMIC DNA]</scope>
    <source>
        <strain evidence="3">ATCC BAA-798 / YNP1</strain>
    </source>
</reference>
<accession>D1CEV8</accession>
<evidence type="ECO:0000313" key="3">
    <source>
        <dbReference type="Proteomes" id="UP000000323"/>
    </source>
</evidence>
<dbReference type="STRING" id="525904.Tter_0546"/>